<keyword evidence="3" id="KW-1185">Reference proteome</keyword>
<gene>
    <name evidence="2" type="ORF">ACFO3F_14825</name>
</gene>
<sequence length="235" mass="24844">MTRNDNALDSAWESDFIVELRLRDVDGHAIGDALEQVRSHCAESGQSAREAFGDPVAYARTLDLPAEPLGLGVVIARSVAAIASMFLTLWGFTAWLDGEGFTLTLGHVAVVALLVGAVLMLPRLLSVIVRHPWWSGLVMGAVVAGTVVVQVLLTQPLVVLPTPVVMAVGAAGLLATSLWEVLSADADADPVVSPVTGREDEDTRAGRIMAALTPWLLPLATVVLMVLLAVLDRLT</sequence>
<accession>A0ABV9DDV3</accession>
<reference evidence="3" key="1">
    <citation type="journal article" date="2019" name="Int. J. Syst. Evol. Microbiol.">
        <title>The Global Catalogue of Microorganisms (GCM) 10K type strain sequencing project: providing services to taxonomists for standard genome sequencing and annotation.</title>
        <authorList>
            <consortium name="The Broad Institute Genomics Platform"/>
            <consortium name="The Broad Institute Genome Sequencing Center for Infectious Disease"/>
            <person name="Wu L."/>
            <person name="Ma J."/>
        </authorList>
    </citation>
    <scope>NUCLEOTIDE SEQUENCE [LARGE SCALE GENOMIC DNA]</scope>
    <source>
        <strain evidence="3">JCM 3369</strain>
    </source>
</reference>
<feature type="transmembrane region" description="Helical" evidence="1">
    <location>
        <begin position="208"/>
        <end position="231"/>
    </location>
</feature>
<dbReference type="EMBL" id="JBHSGF010000013">
    <property type="protein sequence ID" value="MFC4556521.1"/>
    <property type="molecule type" value="Genomic_DNA"/>
</dbReference>
<organism evidence="2 3">
    <name type="scientific">Georgenia faecalis</name>
    <dbReference type="NCBI Taxonomy" id="2483799"/>
    <lineage>
        <taxon>Bacteria</taxon>
        <taxon>Bacillati</taxon>
        <taxon>Actinomycetota</taxon>
        <taxon>Actinomycetes</taxon>
        <taxon>Micrococcales</taxon>
        <taxon>Bogoriellaceae</taxon>
        <taxon>Georgenia</taxon>
    </lineage>
</organism>
<keyword evidence="1" id="KW-0812">Transmembrane</keyword>
<keyword evidence="1" id="KW-1133">Transmembrane helix</keyword>
<proteinExistence type="predicted"/>
<feature type="transmembrane region" description="Helical" evidence="1">
    <location>
        <begin position="133"/>
        <end position="153"/>
    </location>
</feature>
<feature type="transmembrane region" description="Helical" evidence="1">
    <location>
        <begin position="159"/>
        <end position="179"/>
    </location>
</feature>
<dbReference type="Proteomes" id="UP001595955">
    <property type="component" value="Unassembled WGS sequence"/>
</dbReference>
<dbReference type="RefSeq" id="WP_122824193.1">
    <property type="nucleotide sequence ID" value="NZ_CP033325.1"/>
</dbReference>
<evidence type="ECO:0000313" key="2">
    <source>
        <dbReference type="EMBL" id="MFC4556521.1"/>
    </source>
</evidence>
<protein>
    <recommendedName>
        <fullName evidence="4">DUF1129 family protein</fullName>
    </recommendedName>
</protein>
<name>A0ABV9DDV3_9MICO</name>
<evidence type="ECO:0000313" key="3">
    <source>
        <dbReference type="Proteomes" id="UP001595955"/>
    </source>
</evidence>
<feature type="transmembrane region" description="Helical" evidence="1">
    <location>
        <begin position="69"/>
        <end position="95"/>
    </location>
</feature>
<feature type="transmembrane region" description="Helical" evidence="1">
    <location>
        <begin position="101"/>
        <end position="121"/>
    </location>
</feature>
<evidence type="ECO:0000256" key="1">
    <source>
        <dbReference type="SAM" id="Phobius"/>
    </source>
</evidence>
<evidence type="ECO:0008006" key="4">
    <source>
        <dbReference type="Google" id="ProtNLM"/>
    </source>
</evidence>
<comment type="caution">
    <text evidence="2">The sequence shown here is derived from an EMBL/GenBank/DDBJ whole genome shotgun (WGS) entry which is preliminary data.</text>
</comment>
<keyword evidence="1" id="KW-0472">Membrane</keyword>